<evidence type="ECO:0000256" key="1">
    <source>
        <dbReference type="SAM" id="Coils"/>
    </source>
</evidence>
<dbReference type="AlphaFoldDB" id="A0A6A4HPK9"/>
<dbReference type="EMBL" id="ML769475">
    <property type="protein sequence ID" value="KAE9398957.1"/>
    <property type="molecule type" value="Genomic_DNA"/>
</dbReference>
<evidence type="ECO:0000313" key="2">
    <source>
        <dbReference type="EMBL" id="KAE9398957.1"/>
    </source>
</evidence>
<dbReference type="Proteomes" id="UP000799118">
    <property type="component" value="Unassembled WGS sequence"/>
</dbReference>
<reference evidence="2" key="1">
    <citation type="journal article" date="2019" name="Environ. Microbiol.">
        <title>Fungal ecological strategies reflected in gene transcription - a case study of two litter decomposers.</title>
        <authorList>
            <person name="Barbi F."/>
            <person name="Kohler A."/>
            <person name="Barry K."/>
            <person name="Baskaran P."/>
            <person name="Daum C."/>
            <person name="Fauchery L."/>
            <person name="Ihrmark K."/>
            <person name="Kuo A."/>
            <person name="LaButti K."/>
            <person name="Lipzen A."/>
            <person name="Morin E."/>
            <person name="Grigoriev I.V."/>
            <person name="Henrissat B."/>
            <person name="Lindahl B."/>
            <person name="Martin F."/>
        </authorList>
    </citation>
    <scope>NUCLEOTIDE SEQUENCE</scope>
    <source>
        <strain evidence="2">JB14</strain>
    </source>
</reference>
<accession>A0A6A4HPK9</accession>
<proteinExistence type="predicted"/>
<organism evidence="2 3">
    <name type="scientific">Gymnopus androsaceus JB14</name>
    <dbReference type="NCBI Taxonomy" id="1447944"/>
    <lineage>
        <taxon>Eukaryota</taxon>
        <taxon>Fungi</taxon>
        <taxon>Dikarya</taxon>
        <taxon>Basidiomycota</taxon>
        <taxon>Agaricomycotina</taxon>
        <taxon>Agaricomycetes</taxon>
        <taxon>Agaricomycetidae</taxon>
        <taxon>Agaricales</taxon>
        <taxon>Marasmiineae</taxon>
        <taxon>Omphalotaceae</taxon>
        <taxon>Gymnopus</taxon>
    </lineage>
</organism>
<name>A0A6A4HPK9_9AGAR</name>
<keyword evidence="3" id="KW-1185">Reference proteome</keyword>
<evidence type="ECO:0000313" key="3">
    <source>
        <dbReference type="Proteomes" id="UP000799118"/>
    </source>
</evidence>
<sequence>MTPTPLSDGKSQAKIDEKAKQLEEQGAMIKTMNKQLTHCESDLQTHMDLVSTLETSLGDSEKNLRKARMHATELARERDRLNGEIETLRKELTETKREVLNVRQSKVEEKQSYEQRLLDEERKAKERARQQLISRMDELPKRKSKFACF</sequence>
<keyword evidence="1" id="KW-0175">Coiled coil</keyword>
<dbReference type="Gene3D" id="1.10.287.1490">
    <property type="match status" value="1"/>
</dbReference>
<dbReference type="OrthoDB" id="3176171at2759"/>
<gene>
    <name evidence="2" type="ORF">BT96DRAFT_821207</name>
</gene>
<protein>
    <submittedName>
        <fullName evidence="2">Uncharacterized protein</fullName>
    </submittedName>
</protein>
<feature type="coiled-coil region" evidence="1">
    <location>
        <begin position="64"/>
        <end position="130"/>
    </location>
</feature>